<proteinExistence type="predicted"/>
<gene>
    <name evidence="1" type="ORF">MML48_2g00006630</name>
</gene>
<dbReference type="EMBL" id="CM043016">
    <property type="protein sequence ID" value="KAI4468444.1"/>
    <property type="molecule type" value="Genomic_DNA"/>
</dbReference>
<dbReference type="Proteomes" id="UP001056778">
    <property type="component" value="Chromosome 2"/>
</dbReference>
<accession>A0ACB9TNP0</accession>
<name>A0ACB9TNP0_HOLOL</name>
<reference evidence="1" key="1">
    <citation type="submission" date="2022-04" db="EMBL/GenBank/DDBJ databases">
        <title>Chromosome-scale genome assembly of Holotrichia oblita Faldermann.</title>
        <authorList>
            <person name="Rongchong L."/>
        </authorList>
    </citation>
    <scope>NUCLEOTIDE SEQUENCE</scope>
    <source>
        <strain evidence="1">81SQS9</strain>
    </source>
</reference>
<organism evidence="1 2">
    <name type="scientific">Holotrichia oblita</name>
    <name type="common">Chafer beetle</name>
    <dbReference type="NCBI Taxonomy" id="644536"/>
    <lineage>
        <taxon>Eukaryota</taxon>
        <taxon>Metazoa</taxon>
        <taxon>Ecdysozoa</taxon>
        <taxon>Arthropoda</taxon>
        <taxon>Hexapoda</taxon>
        <taxon>Insecta</taxon>
        <taxon>Pterygota</taxon>
        <taxon>Neoptera</taxon>
        <taxon>Endopterygota</taxon>
        <taxon>Coleoptera</taxon>
        <taxon>Polyphaga</taxon>
        <taxon>Scarabaeiformia</taxon>
        <taxon>Scarabaeidae</taxon>
        <taxon>Melolonthinae</taxon>
        <taxon>Holotrichia</taxon>
    </lineage>
</organism>
<protein>
    <submittedName>
        <fullName evidence="1">Btk-binding protein-related</fullName>
    </submittedName>
</protein>
<sequence>MDFCDCADKCKSKEHGNTLCSSLTKRDITDAELCAYFNQICFCCEAVRDAFGRTTLHLAASVGRANVVKWLLKRKQININARDFESGYTALHRSIFYGKINAAVALLHAGASNVLDHENLTCLDHAVKNHPFCPSDYDDGEVYVWGTNSNYIFGIQQARQTPDIWDIFHKEYPFELVKQINLGKFHCVVVTGNGNAYSCGHGQGGRLGIGSEQTILTPKLIKFTDTQRQSPIYCIQASIARDHTVFLAECDDSYQIWSCGLNTHHVLGINPPPSKQLTPKRLSHFKQLFDGVCAARYHSVAWGPKAIYTWGLHGGQLGHDQNTQKYIVTPKLITRLYKIKSDIQEVVVSSGATVVLLASGDLFVFHEYQCRILSARQKLSGVAVVGGRLNTSLDTSLLVEKNSELKILALTQHGKILLWQESDPHLVRCVLSLNREISVTQIYLNMCEILFVDNEGEAYQGTLKNRKKKSGESSSAAVPTCQVFCFILQANPKAGLTKLPEPVAGTLMLDLKNLLEESDEEDFVHDVLFKVGTTTFAVHRYIISCSGSTLHKLISNDKLVEVTDVHADIFKEFLLWIYTGDCSLLNAGPCPKHLQQISARKINNGTLIENVQLNQGEEVQDVNETSTYSKKNNKNNKEAVPTVKDAVRLLQDLAKRFEFQDLEKRLSKLIIRNGQIVHSKSYTEFYFVGKKTFNRHHHEDLYDVTILTKGGHMLQAHKCILVARVDFFQKMYSNRWNSQAPKLEVQIHYPKNVVEVFLEFLYTDNISNPKGLDFDTLCSLIILSDEYFVVRLREICEVTLCNLLSYKNAVQLLTMASLYNAEKLKIVAMKFISLNLCAFLESKSLENLEDDLLDKLTNFYCKFNKSIQTRVITPYSNAPSDEQIRNISNMYPISLDIDDEFEVKNKVVAKTQRKRIKSHKNSLSESKSDNSFIENSIIGKPEPDKLQWENDFQDMEGATCDTVQKTVPIRIKAITKAHEQIQNEDSQESQLIKLTSTQSDSSCSAFETSYEDFPLLNSPSMSSYSKSPVKSERTEKLKITRISQKQRKRLSSEESTKETSSVSESPKNPWKINELTSPIGSPEQETSLSAIVMEEKKQRDNLNKIMAKPLLFTQIEDKAIEDLQKFYNSSNCSEEVITTERVSNGCLSTPIWEMEEYERKLSINNPVLMAKTMSALIEIIQEKLRDKSDFKKKEIVELKYLKEKFINADPNGCIISGKALIYLIKCGSLEVSRITSELVAMVPFAKNYRGMIMVLSDLLVMDLLLKRNQDKYVCPFNLVIPQHPLITILIQNSDTWLDILNYLRSLYQTDDKMYENLNELFTPLYKYVMCDPFLKTPEYCRSKFLQFLVDEKLCNLELIGNILAWLQIYSHANQVSASNILNDIIKAPSIKTDKEMYEFVMLWLFSLLHEMFLNKWDATEVLFTIIETVENIEYSQYTNPILIILAKCIGITPVTSLKDLLKL</sequence>
<evidence type="ECO:0000313" key="2">
    <source>
        <dbReference type="Proteomes" id="UP001056778"/>
    </source>
</evidence>
<evidence type="ECO:0000313" key="1">
    <source>
        <dbReference type="EMBL" id="KAI4468444.1"/>
    </source>
</evidence>
<keyword evidence="2" id="KW-1185">Reference proteome</keyword>
<comment type="caution">
    <text evidence="1">The sequence shown here is derived from an EMBL/GenBank/DDBJ whole genome shotgun (WGS) entry which is preliminary data.</text>
</comment>